<dbReference type="PANTHER" id="PTHR42693">
    <property type="entry name" value="ARYLSULFATASE FAMILY MEMBER"/>
    <property type="match status" value="1"/>
</dbReference>
<dbReference type="RefSeq" id="WP_345266863.1">
    <property type="nucleotide sequence ID" value="NZ_BAABHB010000003.1"/>
</dbReference>
<feature type="domain" description="Sulfatase N-terminal" evidence="5">
    <location>
        <begin position="41"/>
        <end position="355"/>
    </location>
</feature>
<dbReference type="InterPro" id="IPR024607">
    <property type="entry name" value="Sulfatase_CS"/>
</dbReference>
<gene>
    <name evidence="6" type="ORF">GCM10023187_21640</name>
</gene>
<dbReference type="EMBL" id="BAABHB010000003">
    <property type="protein sequence ID" value="GAA4404390.1"/>
    <property type="molecule type" value="Genomic_DNA"/>
</dbReference>
<dbReference type="PROSITE" id="PS00149">
    <property type="entry name" value="SULFATASE_2"/>
    <property type="match status" value="1"/>
</dbReference>
<keyword evidence="7" id="KW-1185">Reference proteome</keyword>
<proteinExistence type="inferred from homology"/>
<protein>
    <recommendedName>
        <fullName evidence="5">Sulfatase N-terminal domain-containing protein</fullName>
    </recommendedName>
</protein>
<keyword evidence="2" id="KW-0479">Metal-binding</keyword>
<evidence type="ECO:0000313" key="7">
    <source>
        <dbReference type="Proteomes" id="UP001500936"/>
    </source>
</evidence>
<evidence type="ECO:0000259" key="5">
    <source>
        <dbReference type="Pfam" id="PF00884"/>
    </source>
</evidence>
<keyword evidence="3" id="KW-0378">Hydrolase</keyword>
<dbReference type="InterPro" id="IPR000917">
    <property type="entry name" value="Sulfatase_N"/>
</dbReference>
<comment type="caution">
    <text evidence="6">The sequence shown here is derived from an EMBL/GenBank/DDBJ whole genome shotgun (WGS) entry which is preliminary data.</text>
</comment>
<reference evidence="7" key="1">
    <citation type="journal article" date="2019" name="Int. J. Syst. Evol. Microbiol.">
        <title>The Global Catalogue of Microorganisms (GCM) 10K type strain sequencing project: providing services to taxonomists for standard genome sequencing and annotation.</title>
        <authorList>
            <consortium name="The Broad Institute Genomics Platform"/>
            <consortium name="The Broad Institute Genome Sequencing Center for Infectious Disease"/>
            <person name="Wu L."/>
            <person name="Ma J."/>
        </authorList>
    </citation>
    <scope>NUCLEOTIDE SEQUENCE [LARGE SCALE GENOMIC DNA]</scope>
    <source>
        <strain evidence="7">JCM 17925</strain>
    </source>
</reference>
<sequence length="467" mass="52280">MRLFPKTQQFLFWLFISVGFSILWAFTRPKLSLSQAAPIRPNIVFILADDLGWGDLSSFGAPDLRTPHIDSIINGGVKFTNFYANSPVCSPSRAALLSGRWPERMGVPGVIRDETWDSWGYLAPGRLLPDHLNKAGYHTALVGKWHLGLESPNLPNERGFQEFYGLLEGMMDDYVAKRRHNTNFLRHNKQTVDPPGHATDLFTDEAVNYLNGRKAKANQPFFLYLAYTAPHDPLQPPAEWLDRVQKREPGIDPVRAKLVALIEHMDHNVGQVLAALKANGQLSNTLVIFTSDNGGWKPGKANVGPYRGFKGTMYEGGIRIPTGAMWPGHIQAGRVSPEKLLLMDWMPTLLQVAGAAVPAGLDAQSFLLQMTEANAPALPERPLYFVRREGQDTYKGLQIHALQLADWKLLQPTPFAPYELYNLKNDPAETTDLFSKERKKADELVKMLMEHIRLGGSVPWQKPVGTR</sequence>
<name>A0ABP8KDI3_9BACT</name>
<organism evidence="6 7">
    <name type="scientific">Nibrella viscosa</name>
    <dbReference type="NCBI Taxonomy" id="1084524"/>
    <lineage>
        <taxon>Bacteria</taxon>
        <taxon>Pseudomonadati</taxon>
        <taxon>Bacteroidota</taxon>
        <taxon>Cytophagia</taxon>
        <taxon>Cytophagales</taxon>
        <taxon>Spirosomataceae</taxon>
        <taxon>Nibrella</taxon>
    </lineage>
</organism>
<evidence type="ECO:0000313" key="6">
    <source>
        <dbReference type="EMBL" id="GAA4404390.1"/>
    </source>
</evidence>
<evidence type="ECO:0000256" key="1">
    <source>
        <dbReference type="ARBA" id="ARBA00008779"/>
    </source>
</evidence>
<dbReference type="SUPFAM" id="SSF53649">
    <property type="entry name" value="Alkaline phosphatase-like"/>
    <property type="match status" value="1"/>
</dbReference>
<comment type="similarity">
    <text evidence="1">Belongs to the sulfatase family.</text>
</comment>
<evidence type="ECO:0000256" key="3">
    <source>
        <dbReference type="ARBA" id="ARBA00022801"/>
    </source>
</evidence>
<dbReference type="Pfam" id="PF00884">
    <property type="entry name" value="Sulfatase"/>
    <property type="match status" value="1"/>
</dbReference>
<dbReference type="InterPro" id="IPR017850">
    <property type="entry name" value="Alkaline_phosphatase_core_sf"/>
</dbReference>
<evidence type="ECO:0000256" key="2">
    <source>
        <dbReference type="ARBA" id="ARBA00022723"/>
    </source>
</evidence>
<keyword evidence="4" id="KW-0106">Calcium</keyword>
<dbReference type="Gene3D" id="3.30.1120.10">
    <property type="match status" value="1"/>
</dbReference>
<evidence type="ECO:0000256" key="4">
    <source>
        <dbReference type="ARBA" id="ARBA00022837"/>
    </source>
</evidence>
<dbReference type="Gene3D" id="3.40.720.10">
    <property type="entry name" value="Alkaline Phosphatase, subunit A"/>
    <property type="match status" value="1"/>
</dbReference>
<dbReference type="Proteomes" id="UP001500936">
    <property type="component" value="Unassembled WGS sequence"/>
</dbReference>
<dbReference type="InterPro" id="IPR050738">
    <property type="entry name" value="Sulfatase"/>
</dbReference>
<dbReference type="PANTHER" id="PTHR42693:SF33">
    <property type="entry name" value="ARYLSULFATASE"/>
    <property type="match status" value="1"/>
</dbReference>
<accession>A0ABP8KDI3</accession>